<dbReference type="EMBL" id="BSDY01000007">
    <property type="protein sequence ID" value="GLI56350.1"/>
    <property type="molecule type" value="Genomic_DNA"/>
</dbReference>
<dbReference type="Proteomes" id="UP001144471">
    <property type="component" value="Unassembled WGS sequence"/>
</dbReference>
<evidence type="ECO:0000313" key="1">
    <source>
        <dbReference type="EMBL" id="GLI56350.1"/>
    </source>
</evidence>
<gene>
    <name evidence="1" type="ORF">PM10SUCC1_18640</name>
</gene>
<comment type="caution">
    <text evidence="1">The sequence shown here is derived from an EMBL/GenBank/DDBJ whole genome shotgun (WGS) entry which is preliminary data.</text>
</comment>
<dbReference type="RefSeq" id="WP_281835448.1">
    <property type="nucleotide sequence ID" value="NZ_BSDY01000007.1"/>
</dbReference>
<reference evidence="1" key="1">
    <citation type="submission" date="2022-12" db="EMBL/GenBank/DDBJ databases">
        <title>Reference genome sequencing for broad-spectrum identification of bacterial and archaeal isolates by mass spectrometry.</title>
        <authorList>
            <person name="Sekiguchi Y."/>
            <person name="Tourlousse D.M."/>
        </authorList>
    </citation>
    <scope>NUCLEOTIDE SEQUENCE</scope>
    <source>
        <strain evidence="1">10succ1</strain>
    </source>
</reference>
<organism evidence="1 2">
    <name type="scientific">Propionigenium maris DSM 9537</name>
    <dbReference type="NCBI Taxonomy" id="1123000"/>
    <lineage>
        <taxon>Bacteria</taxon>
        <taxon>Fusobacteriati</taxon>
        <taxon>Fusobacteriota</taxon>
        <taxon>Fusobacteriia</taxon>
        <taxon>Fusobacteriales</taxon>
        <taxon>Fusobacteriaceae</taxon>
        <taxon>Propionigenium</taxon>
    </lineage>
</organism>
<dbReference type="AlphaFoldDB" id="A0A9W6GLI0"/>
<dbReference type="InterPro" id="IPR018673">
    <property type="entry name" value="DUF2141"/>
</dbReference>
<proteinExistence type="predicted"/>
<accession>A0A9W6GLI0</accession>
<sequence>MVRRILILSAVLILSLDLFPFTIRVRGIEDRGAPIYLLVFAAEEGFPDDREGGVFSYMATPAEAEGGIEIPLEEGRYAVTLFQDINGDSRLNKWFFGKPREPYGVSGARRRPLRSPNFENSCINFKSGKTFYIELWQP</sequence>
<dbReference type="Pfam" id="PF09912">
    <property type="entry name" value="DUF2141"/>
    <property type="match status" value="1"/>
</dbReference>
<protein>
    <recommendedName>
        <fullName evidence="3">DUF2141 domain-containing protein</fullName>
    </recommendedName>
</protein>
<name>A0A9W6GLI0_9FUSO</name>
<evidence type="ECO:0000313" key="2">
    <source>
        <dbReference type="Proteomes" id="UP001144471"/>
    </source>
</evidence>
<evidence type="ECO:0008006" key="3">
    <source>
        <dbReference type="Google" id="ProtNLM"/>
    </source>
</evidence>
<keyword evidence="2" id="KW-1185">Reference proteome</keyword>